<feature type="domain" description="NB-ARC" evidence="7">
    <location>
        <begin position="182"/>
        <end position="351"/>
    </location>
</feature>
<dbReference type="InterPro" id="IPR027417">
    <property type="entry name" value="P-loop_NTPase"/>
</dbReference>
<name>N1R511_AEGTA</name>
<evidence type="ECO:0000256" key="2">
    <source>
        <dbReference type="ARBA" id="ARBA00022614"/>
    </source>
</evidence>
<dbReference type="AlphaFoldDB" id="N1R511"/>
<proteinExistence type="inferred from homology"/>
<evidence type="ECO:0000256" key="5">
    <source>
        <dbReference type="ARBA" id="ARBA00022821"/>
    </source>
</evidence>
<feature type="domain" description="Disease resistance protein winged helix" evidence="9">
    <location>
        <begin position="444"/>
        <end position="515"/>
    </location>
</feature>
<dbReference type="CDD" id="cd14798">
    <property type="entry name" value="RX-CC_like"/>
    <property type="match status" value="1"/>
</dbReference>
<dbReference type="InterPro" id="IPR055414">
    <property type="entry name" value="LRR_R13L4/SHOC2-like"/>
</dbReference>
<dbReference type="Gene3D" id="3.40.50.300">
    <property type="entry name" value="P-loop containing nucleotide triphosphate hydrolases"/>
    <property type="match status" value="1"/>
</dbReference>
<dbReference type="EnsemblPlants" id="EMT33476">
    <property type="protein sequence ID" value="EMT33476"/>
    <property type="gene ID" value="F775_17599"/>
</dbReference>
<dbReference type="Pfam" id="PF23559">
    <property type="entry name" value="WHD_DRP"/>
    <property type="match status" value="1"/>
</dbReference>
<organism evidence="11">
    <name type="scientific">Aegilops tauschii</name>
    <name type="common">Tausch's goatgrass</name>
    <name type="synonym">Aegilops squarrosa</name>
    <dbReference type="NCBI Taxonomy" id="37682"/>
    <lineage>
        <taxon>Eukaryota</taxon>
        <taxon>Viridiplantae</taxon>
        <taxon>Streptophyta</taxon>
        <taxon>Embryophyta</taxon>
        <taxon>Tracheophyta</taxon>
        <taxon>Spermatophyta</taxon>
        <taxon>Magnoliopsida</taxon>
        <taxon>Liliopsida</taxon>
        <taxon>Poales</taxon>
        <taxon>Poaceae</taxon>
        <taxon>BOP clade</taxon>
        <taxon>Pooideae</taxon>
        <taxon>Triticodae</taxon>
        <taxon>Triticeae</taxon>
        <taxon>Triticinae</taxon>
        <taxon>Aegilops</taxon>
    </lineage>
</organism>
<protein>
    <submittedName>
        <fullName evidence="11">Disease resistance RPP8-like protein 3</fullName>
    </submittedName>
</protein>
<dbReference type="FunFam" id="3.40.50.300:FF:001091">
    <property type="entry name" value="Probable disease resistance protein At1g61300"/>
    <property type="match status" value="1"/>
</dbReference>
<dbReference type="Pfam" id="PF00931">
    <property type="entry name" value="NB-ARC"/>
    <property type="match status" value="1"/>
</dbReference>
<dbReference type="FunFam" id="1.10.10.10:FF:000322">
    <property type="entry name" value="Probable disease resistance protein At1g63360"/>
    <property type="match status" value="1"/>
</dbReference>
<dbReference type="InterPro" id="IPR058922">
    <property type="entry name" value="WHD_DRP"/>
</dbReference>
<dbReference type="GO" id="GO:0009626">
    <property type="term" value="P:plant-type hypersensitive response"/>
    <property type="evidence" value="ECO:0007669"/>
    <property type="project" value="UniProtKB-ARBA"/>
</dbReference>
<reference evidence="11" key="1">
    <citation type="submission" date="2015-06" db="UniProtKB">
        <authorList>
            <consortium name="EnsemblPlants"/>
        </authorList>
    </citation>
    <scope>IDENTIFICATION</scope>
</reference>
<dbReference type="InterPro" id="IPR042197">
    <property type="entry name" value="Apaf_helical"/>
</dbReference>
<dbReference type="InterPro" id="IPR038005">
    <property type="entry name" value="RX-like_CC"/>
</dbReference>
<evidence type="ECO:0000259" key="8">
    <source>
        <dbReference type="Pfam" id="PF18052"/>
    </source>
</evidence>
<feature type="domain" description="Disease resistance N-terminal" evidence="8">
    <location>
        <begin position="10"/>
        <end position="92"/>
    </location>
</feature>
<evidence type="ECO:0000256" key="6">
    <source>
        <dbReference type="ARBA" id="ARBA00023054"/>
    </source>
</evidence>
<comment type="similarity">
    <text evidence="1">Belongs to the disease resistance NB-LRR family.</text>
</comment>
<dbReference type="PANTHER" id="PTHR23155">
    <property type="entry name" value="DISEASE RESISTANCE PROTEIN RP"/>
    <property type="match status" value="1"/>
</dbReference>
<dbReference type="Gene3D" id="1.20.5.4130">
    <property type="match status" value="1"/>
</dbReference>
<dbReference type="Pfam" id="PF18052">
    <property type="entry name" value="Rx_N"/>
    <property type="match status" value="1"/>
</dbReference>
<dbReference type="GO" id="GO:0043531">
    <property type="term" value="F:ADP binding"/>
    <property type="evidence" value="ECO:0007669"/>
    <property type="project" value="InterPro"/>
</dbReference>
<dbReference type="ExpressionAtlas" id="N1R511">
    <property type="expression patterns" value="baseline"/>
</dbReference>
<evidence type="ECO:0000259" key="7">
    <source>
        <dbReference type="Pfam" id="PF00931"/>
    </source>
</evidence>
<dbReference type="Gene3D" id="3.80.10.10">
    <property type="entry name" value="Ribonuclease Inhibitor"/>
    <property type="match status" value="1"/>
</dbReference>
<dbReference type="InterPro" id="IPR044974">
    <property type="entry name" value="Disease_R_plants"/>
</dbReference>
<dbReference type="InterPro" id="IPR032675">
    <property type="entry name" value="LRR_dom_sf"/>
</dbReference>
<evidence type="ECO:0000256" key="3">
    <source>
        <dbReference type="ARBA" id="ARBA00022737"/>
    </source>
</evidence>
<evidence type="ECO:0000259" key="10">
    <source>
        <dbReference type="Pfam" id="PF23598"/>
    </source>
</evidence>
<dbReference type="Pfam" id="PF23598">
    <property type="entry name" value="LRR_14"/>
    <property type="match status" value="1"/>
</dbReference>
<dbReference type="SUPFAM" id="SSF52540">
    <property type="entry name" value="P-loop containing nucleoside triphosphate hydrolases"/>
    <property type="match status" value="1"/>
</dbReference>
<evidence type="ECO:0000259" key="9">
    <source>
        <dbReference type="Pfam" id="PF23559"/>
    </source>
</evidence>
<accession>N1R511</accession>
<dbReference type="InterPro" id="IPR036388">
    <property type="entry name" value="WH-like_DNA-bd_sf"/>
</dbReference>
<dbReference type="PRINTS" id="PR00364">
    <property type="entry name" value="DISEASERSIST"/>
</dbReference>
<dbReference type="GO" id="GO:0002758">
    <property type="term" value="P:innate immune response-activating signaling pathway"/>
    <property type="evidence" value="ECO:0007669"/>
    <property type="project" value="UniProtKB-ARBA"/>
</dbReference>
<sequence length="1051" mass="118586">MDVASGALIPLINKLRSLLVDEYNLEKRVKKGVKSLITELEMMHAVLRKIGAKPPEQFDEQVLIWAGKVRDLSYNMEDAVDAFIVRGEEDGHDGGSTNMRNRIKKFLRKTTKLFTKGKALHQISDAIEEAQRLAKELGELRQRYMIEAHANGSRDAIDPRLKAVYKDVTELVGIDHVRDDLTEKLCDCDERSKDHLRTMSIVGFGGLGKTTLAKAVYDKIKVEFDSVAFVSVSQNPDMTKIFKKLLYELDKSKYATINEAARDEGQLLDDLRIFLQDRRYLIVIDDIWDEEAWEFIKCAFFDNCLGSRVMTTTRIGSISKACCSSCDDIIYQMNPLTDDDSQRLFYKRIFPHGSNCPAELELVSREILKKCGEVPLAIITIASILARNGQDLQIEPKYHWDNILGSIGRGLTEGGSAKDMQRILSFSYYDLPSHLKTCLLYLSLFPEDFEIRRDRLIWMWIAEGFVQGGEQETGLFELRESYFNELANRNLIQPVDVDAAGSAEACRVHDMVLDLLCSLSSEQNFATIVDGTHQSNLISHRKSRRLSFQNSMSEPTNHWVNATSMPQVRSIVLFRTNTDLIQTISCFQVLRVLDLEGCDLGRNHHSIDPRHIENLLHLRYLGLRGTSVRELPVEIGKLQLLEILDLAITVAVIPSSVVRLRRLICLNAPNSVLPAGIGDLTSLEELAGKLVDVKELGQLVKLRVLLLYWNENDESMCNYLVESLGKLRKMQSLTISCLGDARCTTALPRWVNSSSFPLLSSMSIEVDRVRPEVDIQILGKLPALRFLWLWVNKSQHTRVETFVIGANAFPCLRECRFHEFLTGPSMFPRGAMPKLEILRFSARASDIASGDLDVCMGHLPSVQQVGVYLWIEKGSSSDKCKEEADVVLRHAADTHPNRPTLFTSRPPLLLAKHPKNAAKTVQKVAKAHMSDKKHTLCLIKCHPLDLDRKLMKLIACKTNMDKAEYLSVEREQLGRDVRHPGGVGTSLSWKGWHKGLEINSIIKGNSGNLCRIHDSMKRPFPSTRAQKAVSTLQMAKARARRGKREAAKAKA</sequence>
<dbReference type="InterPro" id="IPR041118">
    <property type="entry name" value="Rx_N"/>
</dbReference>
<keyword evidence="3" id="KW-0677">Repeat</keyword>
<evidence type="ECO:0000256" key="1">
    <source>
        <dbReference type="ARBA" id="ARBA00008894"/>
    </source>
</evidence>
<dbReference type="Gene3D" id="1.10.8.430">
    <property type="entry name" value="Helical domain of apoptotic protease-activating factors"/>
    <property type="match status" value="1"/>
</dbReference>
<evidence type="ECO:0000256" key="4">
    <source>
        <dbReference type="ARBA" id="ARBA00022741"/>
    </source>
</evidence>
<dbReference type="InterPro" id="IPR002182">
    <property type="entry name" value="NB-ARC"/>
</dbReference>
<keyword evidence="5" id="KW-0611">Plant defense</keyword>
<dbReference type="Gene3D" id="1.10.10.10">
    <property type="entry name" value="Winged helix-like DNA-binding domain superfamily/Winged helix DNA-binding domain"/>
    <property type="match status" value="1"/>
</dbReference>
<feature type="domain" description="Disease resistance R13L4/SHOC-2-like LRR" evidence="10">
    <location>
        <begin position="567"/>
        <end position="901"/>
    </location>
</feature>
<dbReference type="GO" id="GO:0042742">
    <property type="term" value="P:defense response to bacterium"/>
    <property type="evidence" value="ECO:0007669"/>
    <property type="project" value="UniProtKB-ARBA"/>
</dbReference>
<keyword evidence="2" id="KW-0433">Leucine-rich repeat</keyword>
<keyword evidence="6" id="KW-0175">Coiled coil</keyword>
<keyword evidence="4" id="KW-0547">Nucleotide-binding</keyword>
<evidence type="ECO:0000313" key="11">
    <source>
        <dbReference type="EnsemblPlants" id="EMT33476"/>
    </source>
</evidence>
<dbReference type="SUPFAM" id="SSF52047">
    <property type="entry name" value="RNI-like"/>
    <property type="match status" value="1"/>
</dbReference>
<dbReference type="PANTHER" id="PTHR23155:SF1116">
    <property type="entry name" value="OS12G0273300 PROTEIN"/>
    <property type="match status" value="1"/>
</dbReference>